<protein>
    <recommendedName>
        <fullName evidence="4">Secreted protein</fullName>
    </recommendedName>
</protein>
<dbReference type="EMBL" id="BMAO01014686">
    <property type="protein sequence ID" value="GFQ96496.1"/>
    <property type="molecule type" value="Genomic_DNA"/>
</dbReference>
<dbReference type="AlphaFoldDB" id="A0A8X6L5W1"/>
<dbReference type="Proteomes" id="UP000887116">
    <property type="component" value="Unassembled WGS sequence"/>
</dbReference>
<evidence type="ECO:0000256" key="1">
    <source>
        <dbReference type="SAM" id="SignalP"/>
    </source>
</evidence>
<feature type="signal peptide" evidence="1">
    <location>
        <begin position="1"/>
        <end position="18"/>
    </location>
</feature>
<sequence>MIFLRLVLVRTLPPIVIEGWFCENDQVTFCLAEALRAFVQTFENLFEPPLNSSTQPLKKLAKSPSVGGRLTRCLTVLVNCARARRATSSSLDVRSLNAVSTR</sequence>
<reference evidence="2" key="1">
    <citation type="submission" date="2020-07" db="EMBL/GenBank/DDBJ databases">
        <title>Multicomponent nature underlies the extraordinary mechanical properties of spider dragline silk.</title>
        <authorList>
            <person name="Kono N."/>
            <person name="Nakamura H."/>
            <person name="Mori M."/>
            <person name="Yoshida Y."/>
            <person name="Ohtoshi R."/>
            <person name="Malay A.D."/>
            <person name="Moran D.A.P."/>
            <person name="Tomita M."/>
            <person name="Numata K."/>
            <person name="Arakawa K."/>
        </authorList>
    </citation>
    <scope>NUCLEOTIDE SEQUENCE</scope>
</reference>
<accession>A0A8X6L5W1</accession>
<name>A0A8X6L5W1_TRICU</name>
<evidence type="ECO:0000313" key="2">
    <source>
        <dbReference type="EMBL" id="GFQ96496.1"/>
    </source>
</evidence>
<organism evidence="2 3">
    <name type="scientific">Trichonephila clavata</name>
    <name type="common">Joro spider</name>
    <name type="synonym">Nephila clavata</name>
    <dbReference type="NCBI Taxonomy" id="2740835"/>
    <lineage>
        <taxon>Eukaryota</taxon>
        <taxon>Metazoa</taxon>
        <taxon>Ecdysozoa</taxon>
        <taxon>Arthropoda</taxon>
        <taxon>Chelicerata</taxon>
        <taxon>Arachnida</taxon>
        <taxon>Araneae</taxon>
        <taxon>Araneomorphae</taxon>
        <taxon>Entelegynae</taxon>
        <taxon>Araneoidea</taxon>
        <taxon>Nephilidae</taxon>
        <taxon>Trichonephila</taxon>
    </lineage>
</organism>
<keyword evidence="3" id="KW-1185">Reference proteome</keyword>
<feature type="chain" id="PRO_5036452780" description="Secreted protein" evidence="1">
    <location>
        <begin position="19"/>
        <end position="102"/>
    </location>
</feature>
<keyword evidence="1" id="KW-0732">Signal</keyword>
<gene>
    <name evidence="2" type="ORF">TNCT_256301</name>
</gene>
<evidence type="ECO:0000313" key="3">
    <source>
        <dbReference type="Proteomes" id="UP000887116"/>
    </source>
</evidence>
<comment type="caution">
    <text evidence="2">The sequence shown here is derived from an EMBL/GenBank/DDBJ whole genome shotgun (WGS) entry which is preliminary data.</text>
</comment>
<proteinExistence type="predicted"/>
<evidence type="ECO:0008006" key="4">
    <source>
        <dbReference type="Google" id="ProtNLM"/>
    </source>
</evidence>